<gene>
    <name evidence="1" type="ORF">JYB65_02285</name>
</gene>
<proteinExistence type="predicted"/>
<name>A0A939IFY6_CLOAM</name>
<comment type="caution">
    <text evidence="1">The sequence shown here is derived from an EMBL/GenBank/DDBJ whole genome shotgun (WGS) entry which is preliminary data.</text>
</comment>
<evidence type="ECO:0000313" key="1">
    <source>
        <dbReference type="EMBL" id="MBN7772180.1"/>
    </source>
</evidence>
<protein>
    <submittedName>
        <fullName evidence="1">Uncharacterized protein</fullName>
    </submittedName>
</protein>
<dbReference type="RefSeq" id="WP_206581002.1">
    <property type="nucleotide sequence ID" value="NZ_JAFJZZ010000001.1"/>
</dbReference>
<accession>A0A939IFY6</accession>
<keyword evidence="2" id="KW-1185">Reference proteome</keyword>
<evidence type="ECO:0000313" key="2">
    <source>
        <dbReference type="Proteomes" id="UP000664545"/>
    </source>
</evidence>
<sequence length="101" mass="11363">MKRKWYNRIFAGVVCMAILFTILSSTCFGISNGDHKCSRNHCTVCEHLKELFNISRDIGDGIGIFLLAFLAKASFSEKGPQLFKYIISLASLISLKVRMNN</sequence>
<dbReference type="Proteomes" id="UP000664545">
    <property type="component" value="Unassembled WGS sequence"/>
</dbReference>
<reference evidence="1" key="1">
    <citation type="submission" date="2021-02" db="EMBL/GenBank/DDBJ databases">
        <title>Abyssanaerobacter marinus gen.nov., sp., nov, anaerobic bacterium isolated from the Onnuri vent field of Indian Ocean and suggestion of Mogibacteriaceae fam. nov., and proposal of reclassification of ambiguous this family's genus member.</title>
        <authorList>
            <person name="Kim Y.J."/>
            <person name="Yang J.-A."/>
        </authorList>
    </citation>
    <scope>NUCLEOTIDE SEQUENCE</scope>
    <source>
        <strain evidence="1">DSM 2634</strain>
    </source>
</reference>
<dbReference type="AlphaFoldDB" id="A0A939IFY6"/>
<dbReference type="EMBL" id="JAFJZZ010000001">
    <property type="protein sequence ID" value="MBN7772180.1"/>
    <property type="molecule type" value="Genomic_DNA"/>
</dbReference>
<organism evidence="1 2">
    <name type="scientific">Clostridium aminobutyricum</name>
    <dbReference type="NCBI Taxonomy" id="33953"/>
    <lineage>
        <taxon>Bacteria</taxon>
        <taxon>Bacillati</taxon>
        <taxon>Bacillota</taxon>
        <taxon>Clostridia</taxon>
        <taxon>Eubacteriales</taxon>
        <taxon>Clostridiaceae</taxon>
        <taxon>Clostridium</taxon>
    </lineage>
</organism>